<dbReference type="Proteomes" id="UP001385809">
    <property type="component" value="Unassembled WGS sequence"/>
</dbReference>
<evidence type="ECO:0000256" key="5">
    <source>
        <dbReference type="SAM" id="Phobius"/>
    </source>
</evidence>
<proteinExistence type="predicted"/>
<feature type="transmembrane region" description="Helical" evidence="5">
    <location>
        <begin position="56"/>
        <end position="76"/>
    </location>
</feature>
<evidence type="ECO:0000256" key="4">
    <source>
        <dbReference type="ARBA" id="ARBA00023136"/>
    </source>
</evidence>
<dbReference type="RefSeq" id="WP_337697633.1">
    <property type="nucleotide sequence ID" value="NZ_JBBEGN010000018.1"/>
</dbReference>
<dbReference type="Pfam" id="PF04138">
    <property type="entry name" value="GtrA_DPMS_TM"/>
    <property type="match status" value="1"/>
</dbReference>
<name>A0ABU8MVP6_9PSEU</name>
<sequence>MRPGGAVSAFHRLRDAICRVCPVPVRPEMVGFLLISGTTFTLDLLLITLVRDLAGFPVWAAFGLGYACAQSLNFLLNKTLNFDAGDRPVGPELGRYVVVVAINYLGIIVGLGVLLVHLGLLDQVARVLVAFVEVVFLYMAMRFVVFGRDRVASSWPPKPPRR</sequence>
<evidence type="ECO:0000256" key="2">
    <source>
        <dbReference type="ARBA" id="ARBA00022692"/>
    </source>
</evidence>
<keyword evidence="8" id="KW-1185">Reference proteome</keyword>
<evidence type="ECO:0000313" key="7">
    <source>
        <dbReference type="EMBL" id="MEJ2871064.1"/>
    </source>
</evidence>
<keyword evidence="4 5" id="KW-0472">Membrane</keyword>
<gene>
    <name evidence="7" type="ORF">WCD74_25090</name>
</gene>
<dbReference type="EMBL" id="JBBEGN010000018">
    <property type="protein sequence ID" value="MEJ2871064.1"/>
    <property type="molecule type" value="Genomic_DNA"/>
</dbReference>
<keyword evidence="3 5" id="KW-1133">Transmembrane helix</keyword>
<organism evidence="7 8">
    <name type="scientific">Actinomycetospora aurantiaca</name>
    <dbReference type="NCBI Taxonomy" id="3129233"/>
    <lineage>
        <taxon>Bacteria</taxon>
        <taxon>Bacillati</taxon>
        <taxon>Actinomycetota</taxon>
        <taxon>Actinomycetes</taxon>
        <taxon>Pseudonocardiales</taxon>
        <taxon>Pseudonocardiaceae</taxon>
        <taxon>Actinomycetospora</taxon>
    </lineage>
</organism>
<feature type="domain" description="GtrA/DPMS transmembrane" evidence="6">
    <location>
        <begin position="32"/>
        <end position="146"/>
    </location>
</feature>
<comment type="subcellular location">
    <subcellularLocation>
        <location evidence="1">Membrane</location>
        <topology evidence="1">Multi-pass membrane protein</topology>
    </subcellularLocation>
</comment>
<evidence type="ECO:0000313" key="8">
    <source>
        <dbReference type="Proteomes" id="UP001385809"/>
    </source>
</evidence>
<comment type="caution">
    <text evidence="7">The sequence shown here is derived from an EMBL/GenBank/DDBJ whole genome shotgun (WGS) entry which is preliminary data.</text>
</comment>
<feature type="transmembrane region" description="Helical" evidence="5">
    <location>
        <begin position="124"/>
        <end position="145"/>
    </location>
</feature>
<evidence type="ECO:0000256" key="3">
    <source>
        <dbReference type="ARBA" id="ARBA00022989"/>
    </source>
</evidence>
<feature type="transmembrane region" description="Helical" evidence="5">
    <location>
        <begin position="96"/>
        <end position="118"/>
    </location>
</feature>
<evidence type="ECO:0000256" key="1">
    <source>
        <dbReference type="ARBA" id="ARBA00004141"/>
    </source>
</evidence>
<evidence type="ECO:0000259" key="6">
    <source>
        <dbReference type="Pfam" id="PF04138"/>
    </source>
</evidence>
<feature type="transmembrane region" description="Helical" evidence="5">
    <location>
        <begin position="29"/>
        <end position="50"/>
    </location>
</feature>
<dbReference type="InterPro" id="IPR007267">
    <property type="entry name" value="GtrA_DPMS_TM"/>
</dbReference>
<accession>A0ABU8MVP6</accession>
<keyword evidence="2 5" id="KW-0812">Transmembrane</keyword>
<protein>
    <submittedName>
        <fullName evidence="7">GtrA family protein</fullName>
    </submittedName>
</protein>
<reference evidence="7 8" key="1">
    <citation type="submission" date="2024-03" db="EMBL/GenBank/DDBJ databases">
        <title>Actinomycetospora sp. OC33-EN08, a novel actinomycete isolated from wild orchid (Aerides multiflora).</title>
        <authorList>
            <person name="Suriyachadkun C."/>
        </authorList>
    </citation>
    <scope>NUCLEOTIDE SEQUENCE [LARGE SCALE GENOMIC DNA]</scope>
    <source>
        <strain evidence="7 8">OC33-EN08</strain>
    </source>
</reference>